<gene>
    <name evidence="13" type="ORF">G3M99_09080</name>
</gene>
<evidence type="ECO:0000256" key="11">
    <source>
        <dbReference type="SAM" id="Phobius"/>
    </source>
</evidence>
<comment type="catalytic activity">
    <reaction evidence="1">
        <text>ATP + protein L-histidine = ADP + protein N-phospho-L-histidine.</text>
        <dbReference type="EC" id="2.7.13.3"/>
    </reaction>
</comment>
<dbReference type="GO" id="GO:0016036">
    <property type="term" value="P:cellular response to phosphate starvation"/>
    <property type="evidence" value="ECO:0007669"/>
    <property type="project" value="TreeGrafter"/>
</dbReference>
<feature type="domain" description="Histidine kinase" evidence="12">
    <location>
        <begin position="128"/>
        <end position="340"/>
    </location>
</feature>
<evidence type="ECO:0000256" key="1">
    <source>
        <dbReference type="ARBA" id="ARBA00000085"/>
    </source>
</evidence>
<dbReference type="RefSeq" id="WP_199869928.1">
    <property type="nucleotide sequence ID" value="NZ_JAAGPU010000014.1"/>
</dbReference>
<name>A0A6M0H454_9CLOT</name>
<dbReference type="InterPro" id="IPR036890">
    <property type="entry name" value="HATPase_C_sf"/>
</dbReference>
<protein>
    <recommendedName>
        <fullName evidence="3">histidine kinase</fullName>
        <ecNumber evidence="3">2.7.13.3</ecNumber>
    </recommendedName>
</protein>
<evidence type="ECO:0000256" key="3">
    <source>
        <dbReference type="ARBA" id="ARBA00012438"/>
    </source>
</evidence>
<evidence type="ECO:0000256" key="4">
    <source>
        <dbReference type="ARBA" id="ARBA00022475"/>
    </source>
</evidence>
<dbReference type="GO" id="GO:0004721">
    <property type="term" value="F:phosphoprotein phosphatase activity"/>
    <property type="evidence" value="ECO:0007669"/>
    <property type="project" value="TreeGrafter"/>
</dbReference>
<keyword evidence="10 11" id="KW-0472">Membrane</keyword>
<evidence type="ECO:0000256" key="8">
    <source>
        <dbReference type="ARBA" id="ARBA00022989"/>
    </source>
</evidence>
<comment type="caution">
    <text evidence="13">The sequence shown here is derived from an EMBL/GenBank/DDBJ whole genome shotgun (WGS) entry which is preliminary data.</text>
</comment>
<dbReference type="InterPro" id="IPR003594">
    <property type="entry name" value="HATPase_dom"/>
</dbReference>
<dbReference type="EC" id="2.7.13.3" evidence="3"/>
<evidence type="ECO:0000256" key="2">
    <source>
        <dbReference type="ARBA" id="ARBA00004651"/>
    </source>
</evidence>
<reference evidence="13 14" key="1">
    <citation type="submission" date="2020-02" db="EMBL/GenBank/DDBJ databases">
        <title>Genome assembly of a novel Clostridium senegalense strain.</title>
        <authorList>
            <person name="Gupta T.B."/>
            <person name="Jauregui R."/>
            <person name="Maclean P."/>
            <person name="Nawarathana A."/>
            <person name="Brightwell G."/>
        </authorList>
    </citation>
    <scope>NUCLEOTIDE SEQUENCE [LARGE SCALE GENOMIC DNA]</scope>
    <source>
        <strain evidence="13 14">AGRFS4</strain>
    </source>
</reference>
<dbReference type="Gene3D" id="3.30.565.10">
    <property type="entry name" value="Histidine kinase-like ATPase, C-terminal domain"/>
    <property type="match status" value="1"/>
</dbReference>
<feature type="transmembrane region" description="Helical" evidence="11">
    <location>
        <begin position="40"/>
        <end position="61"/>
    </location>
</feature>
<evidence type="ECO:0000259" key="12">
    <source>
        <dbReference type="PROSITE" id="PS50109"/>
    </source>
</evidence>
<keyword evidence="7 13" id="KW-0418">Kinase</keyword>
<dbReference type="PANTHER" id="PTHR45453:SF2">
    <property type="entry name" value="HISTIDINE KINASE"/>
    <property type="match status" value="1"/>
</dbReference>
<dbReference type="InterPro" id="IPR050351">
    <property type="entry name" value="BphY/WalK/GraS-like"/>
</dbReference>
<proteinExistence type="predicted"/>
<evidence type="ECO:0000313" key="13">
    <source>
        <dbReference type="EMBL" id="NEU05004.1"/>
    </source>
</evidence>
<comment type="subcellular location">
    <subcellularLocation>
        <location evidence="2">Cell membrane</location>
        <topology evidence="2">Multi-pass membrane protein</topology>
    </subcellularLocation>
</comment>
<keyword evidence="5" id="KW-0808">Transferase</keyword>
<dbReference type="PROSITE" id="PS50109">
    <property type="entry name" value="HIS_KIN"/>
    <property type="match status" value="1"/>
</dbReference>
<dbReference type="SUPFAM" id="SSF47384">
    <property type="entry name" value="Homodimeric domain of signal transducing histidine kinase"/>
    <property type="match status" value="1"/>
</dbReference>
<accession>A0A6M0H454</accession>
<keyword evidence="4" id="KW-1003">Cell membrane</keyword>
<evidence type="ECO:0000313" key="14">
    <source>
        <dbReference type="Proteomes" id="UP000481872"/>
    </source>
</evidence>
<sequence length="342" mass="39862">MIKKIRGILIKNRLWIIVILILNFIFGGLLWLSNDKAFCYIFPTMIIGSMILYCAIAFILYKNDLKREDAIYNYLNEPTINNENQIINLFNHEEGNVIRKIGGILRENQSTINTYKQGIDEYEEYVEAWAHEIKTPLGLMTFVLDNRKDEISQLAYKRLQYVRTKMQEDIERMLYYARLKSTCKDYFFKEISLYDNCAEVIEEYKVILQEKGIDVSLNVGDCKVVSDKRGMQFIIRQIISNAIKYTDVEETEAKIVITSVENEKYIKLNIRDNGIGVKPYDLPFIFEKGFTGMVGEQRKNSTGMGLYLAKQVSEGLKIKIELNEKYTKGFEIALIFLKIIDL</sequence>
<keyword evidence="14" id="KW-1185">Reference proteome</keyword>
<evidence type="ECO:0000256" key="10">
    <source>
        <dbReference type="ARBA" id="ARBA00023136"/>
    </source>
</evidence>
<keyword evidence="8 11" id="KW-1133">Transmembrane helix</keyword>
<feature type="transmembrane region" description="Helical" evidence="11">
    <location>
        <begin position="12"/>
        <end position="34"/>
    </location>
</feature>
<dbReference type="EMBL" id="JAAGPU010000014">
    <property type="protein sequence ID" value="NEU05004.1"/>
    <property type="molecule type" value="Genomic_DNA"/>
</dbReference>
<dbReference type="SUPFAM" id="SSF55874">
    <property type="entry name" value="ATPase domain of HSP90 chaperone/DNA topoisomerase II/histidine kinase"/>
    <property type="match status" value="1"/>
</dbReference>
<dbReference type="InterPro" id="IPR005467">
    <property type="entry name" value="His_kinase_dom"/>
</dbReference>
<dbReference type="GO" id="GO:0000155">
    <property type="term" value="F:phosphorelay sensor kinase activity"/>
    <property type="evidence" value="ECO:0007669"/>
    <property type="project" value="InterPro"/>
</dbReference>
<dbReference type="Pfam" id="PF02518">
    <property type="entry name" value="HATPase_c"/>
    <property type="match status" value="1"/>
</dbReference>
<evidence type="ECO:0000256" key="7">
    <source>
        <dbReference type="ARBA" id="ARBA00022777"/>
    </source>
</evidence>
<organism evidence="13 14">
    <name type="scientific">Clostridium senegalense</name>
    <dbReference type="NCBI Taxonomy" id="1465809"/>
    <lineage>
        <taxon>Bacteria</taxon>
        <taxon>Bacillati</taxon>
        <taxon>Bacillota</taxon>
        <taxon>Clostridia</taxon>
        <taxon>Eubacteriales</taxon>
        <taxon>Clostridiaceae</taxon>
        <taxon>Clostridium</taxon>
    </lineage>
</organism>
<dbReference type="Proteomes" id="UP000481872">
    <property type="component" value="Unassembled WGS sequence"/>
</dbReference>
<evidence type="ECO:0000256" key="6">
    <source>
        <dbReference type="ARBA" id="ARBA00022692"/>
    </source>
</evidence>
<evidence type="ECO:0000256" key="5">
    <source>
        <dbReference type="ARBA" id="ARBA00022679"/>
    </source>
</evidence>
<dbReference type="SMART" id="SM00387">
    <property type="entry name" value="HATPase_c"/>
    <property type="match status" value="1"/>
</dbReference>
<keyword evidence="6 11" id="KW-0812">Transmembrane</keyword>
<dbReference type="InterPro" id="IPR036097">
    <property type="entry name" value="HisK_dim/P_sf"/>
</dbReference>
<keyword evidence="9" id="KW-0902">Two-component regulatory system</keyword>
<dbReference type="PANTHER" id="PTHR45453">
    <property type="entry name" value="PHOSPHATE REGULON SENSOR PROTEIN PHOR"/>
    <property type="match status" value="1"/>
</dbReference>
<dbReference type="AlphaFoldDB" id="A0A6M0H454"/>
<dbReference type="GO" id="GO:0005886">
    <property type="term" value="C:plasma membrane"/>
    <property type="evidence" value="ECO:0007669"/>
    <property type="project" value="UniProtKB-SubCell"/>
</dbReference>
<evidence type="ECO:0000256" key="9">
    <source>
        <dbReference type="ARBA" id="ARBA00023012"/>
    </source>
</evidence>